<dbReference type="GO" id="GO:0003735">
    <property type="term" value="F:structural constituent of ribosome"/>
    <property type="evidence" value="ECO:0007669"/>
    <property type="project" value="InterPro"/>
</dbReference>
<sequence length="228" mass="25734">MTSHLPGVSHAHAHKVRLLSFSNVPCGGTPFCWNSKRTLIMKTILSSKVVTAPKNVTLSAKNRIVTVKGPRGELTKSFRHLSCELTKVGRNKLRVDVWFAKRKQLACLQTICSHVNNLIKGVQFGYKYRMRAVYAHFPININMSDENKTVEIRNFLGEKYTRVVKMLDGVTCKHATVKDEIELFGNDIEKVSLSAALIHQAVLVKRKDIRKFLDGIYVSEKTTIDPVV</sequence>
<dbReference type="InterPro" id="IPR000702">
    <property type="entry name" value="Ribosomal_uL6-like"/>
</dbReference>
<dbReference type="PANTHER" id="PTHR11655">
    <property type="entry name" value="60S/50S RIBOSOMAL PROTEIN L6/L9"/>
    <property type="match status" value="1"/>
</dbReference>
<name>A0A1X7VN48_AMPQE</name>
<evidence type="ECO:0000256" key="4">
    <source>
        <dbReference type="ARBA" id="ARBA00035246"/>
    </source>
</evidence>
<dbReference type="OrthoDB" id="10252633at2759"/>
<dbReference type="InParanoid" id="A0A1X7VN48"/>
<dbReference type="EnsemblMetazoa" id="Aqu2.1.41260_001">
    <property type="protein sequence ID" value="Aqu2.1.41260_001"/>
    <property type="gene ID" value="Aqu2.1.41260"/>
</dbReference>
<dbReference type="GO" id="GO:0019843">
    <property type="term" value="F:rRNA binding"/>
    <property type="evidence" value="ECO:0007669"/>
    <property type="project" value="InterPro"/>
</dbReference>
<keyword evidence="3" id="KW-0687">Ribonucleoprotein</keyword>
<comment type="similarity">
    <text evidence="1">Belongs to the universal ribosomal protein uL6 family.</text>
</comment>
<proteinExistence type="inferred from homology"/>
<dbReference type="GO" id="GO:0002181">
    <property type="term" value="P:cytoplasmic translation"/>
    <property type="evidence" value="ECO:0007669"/>
    <property type="project" value="TreeGrafter"/>
</dbReference>
<evidence type="ECO:0000313" key="7">
    <source>
        <dbReference type="EnsemblMetazoa" id="Aqu2.1.41260_001"/>
    </source>
</evidence>
<dbReference type="FunFam" id="3.90.930.12:FF:000004">
    <property type="entry name" value="60S ribosomal protein L9"/>
    <property type="match status" value="1"/>
</dbReference>
<dbReference type="SUPFAM" id="SSF56053">
    <property type="entry name" value="Ribosomal protein L6"/>
    <property type="match status" value="2"/>
</dbReference>
<feature type="domain" description="Large ribosomal subunit protein uL6 alpha-beta" evidence="6">
    <location>
        <begin position="138"/>
        <end position="215"/>
    </location>
</feature>
<dbReference type="STRING" id="400682.A0A1X7VN48"/>
<reference evidence="7" key="1">
    <citation type="submission" date="2017-05" db="UniProtKB">
        <authorList>
            <consortium name="EnsemblMetazoa"/>
        </authorList>
    </citation>
    <scope>IDENTIFICATION</scope>
</reference>
<dbReference type="Pfam" id="PF00347">
    <property type="entry name" value="Ribosomal_L6"/>
    <property type="match status" value="2"/>
</dbReference>
<dbReference type="GO" id="GO:0022625">
    <property type="term" value="C:cytosolic large ribosomal subunit"/>
    <property type="evidence" value="ECO:0007669"/>
    <property type="project" value="TreeGrafter"/>
</dbReference>
<dbReference type="PROSITE" id="PS00700">
    <property type="entry name" value="RIBOSOMAL_L6_2"/>
    <property type="match status" value="1"/>
</dbReference>
<accession>A0A1X7VN48</accession>
<dbReference type="InterPro" id="IPR002359">
    <property type="entry name" value="Ribosomal_uL6_CS2"/>
</dbReference>
<feature type="domain" description="Large ribosomal subunit protein uL6 alpha-beta" evidence="6">
    <location>
        <begin position="53"/>
        <end position="125"/>
    </location>
</feature>
<evidence type="ECO:0000256" key="3">
    <source>
        <dbReference type="ARBA" id="ARBA00023274"/>
    </source>
</evidence>
<dbReference type="InterPro" id="IPR036789">
    <property type="entry name" value="Ribosomal_uL6-like_a/b-dom_sf"/>
</dbReference>
<keyword evidence="2" id="KW-0689">Ribosomal protein</keyword>
<dbReference type="InterPro" id="IPR020040">
    <property type="entry name" value="Ribosomal_uL6_a/b-dom"/>
</dbReference>
<dbReference type="FunFam" id="3.90.930.12:FF:000003">
    <property type="entry name" value="60S ribosomal protein L9"/>
    <property type="match status" value="1"/>
</dbReference>
<evidence type="ECO:0000256" key="1">
    <source>
        <dbReference type="ARBA" id="ARBA00009356"/>
    </source>
</evidence>
<evidence type="ECO:0000259" key="6">
    <source>
        <dbReference type="Pfam" id="PF00347"/>
    </source>
</evidence>
<organism evidence="7">
    <name type="scientific">Amphimedon queenslandica</name>
    <name type="common">Sponge</name>
    <dbReference type="NCBI Taxonomy" id="400682"/>
    <lineage>
        <taxon>Eukaryota</taxon>
        <taxon>Metazoa</taxon>
        <taxon>Porifera</taxon>
        <taxon>Demospongiae</taxon>
        <taxon>Heteroscleromorpha</taxon>
        <taxon>Haplosclerida</taxon>
        <taxon>Niphatidae</taxon>
        <taxon>Amphimedon</taxon>
    </lineage>
</organism>
<evidence type="ECO:0000256" key="2">
    <source>
        <dbReference type="ARBA" id="ARBA00022980"/>
    </source>
</evidence>
<evidence type="ECO:0000256" key="5">
    <source>
        <dbReference type="ARBA" id="ARBA00035349"/>
    </source>
</evidence>
<dbReference type="PANTHER" id="PTHR11655:SF16">
    <property type="entry name" value="60S RIBOSOMAL PROTEIN L9"/>
    <property type="match status" value="1"/>
</dbReference>
<protein>
    <recommendedName>
        <fullName evidence="4">Large ribosomal subunit protein uL6</fullName>
    </recommendedName>
    <alternativeName>
        <fullName evidence="5">60S ribosomal protein L9</fullName>
    </alternativeName>
</protein>
<dbReference type="Gene3D" id="3.90.930.12">
    <property type="entry name" value="Ribosomal protein L6, alpha-beta domain"/>
    <property type="match status" value="2"/>
</dbReference>
<dbReference type="AlphaFoldDB" id="A0A1X7VN48"/>
<dbReference type="FunCoup" id="A0A1X7VN48">
    <property type="interactions" value="696"/>
</dbReference>
<dbReference type="eggNOG" id="KOG3255">
    <property type="taxonomic scope" value="Eukaryota"/>
</dbReference>